<reference evidence="15 16" key="1">
    <citation type="submission" date="2013-02" db="EMBL/GenBank/DDBJ databases">
        <title>The Genome Sequence of Enterococcus phoeniculicola BAA-412.</title>
        <authorList>
            <consortium name="The Broad Institute Genome Sequencing Platform"/>
            <consortium name="The Broad Institute Genome Sequencing Center for Infectious Disease"/>
            <person name="Earl A.M."/>
            <person name="Gilmore M.S."/>
            <person name="Lebreton F."/>
            <person name="Walker B."/>
            <person name="Young S.K."/>
            <person name="Zeng Q."/>
            <person name="Gargeya S."/>
            <person name="Fitzgerald M."/>
            <person name="Haas B."/>
            <person name="Abouelleil A."/>
            <person name="Alvarado L."/>
            <person name="Arachchi H.M."/>
            <person name="Berlin A.M."/>
            <person name="Chapman S.B."/>
            <person name="Dewar J."/>
            <person name="Goldberg J."/>
            <person name="Griggs A."/>
            <person name="Gujja S."/>
            <person name="Hansen M."/>
            <person name="Howarth C."/>
            <person name="Imamovic A."/>
            <person name="Larimer J."/>
            <person name="McCowan C."/>
            <person name="Murphy C."/>
            <person name="Neiman D."/>
            <person name="Pearson M."/>
            <person name="Priest M."/>
            <person name="Roberts A."/>
            <person name="Saif S."/>
            <person name="Shea T."/>
            <person name="Sisk P."/>
            <person name="Sykes S."/>
            <person name="Wortman J."/>
            <person name="Nusbaum C."/>
            <person name="Birren B."/>
        </authorList>
    </citation>
    <scope>NUCLEOTIDE SEQUENCE [LARGE SCALE GENOMIC DNA]</scope>
    <source>
        <strain evidence="15 16">ATCC BAA-412</strain>
    </source>
</reference>
<dbReference type="AlphaFoldDB" id="R3WJK6"/>
<dbReference type="Proteomes" id="UP000013785">
    <property type="component" value="Unassembled WGS sequence"/>
</dbReference>
<feature type="transmembrane region" description="Helical" evidence="12">
    <location>
        <begin position="172"/>
        <end position="191"/>
    </location>
</feature>
<dbReference type="SUPFAM" id="SSF55785">
    <property type="entry name" value="PYP-like sensor domain (PAS domain)"/>
    <property type="match status" value="1"/>
</dbReference>
<keyword evidence="12" id="KW-1133">Transmembrane helix</keyword>
<keyword evidence="16" id="KW-1185">Reference proteome</keyword>
<dbReference type="PRINTS" id="PR00344">
    <property type="entry name" value="BCTRLSENSOR"/>
</dbReference>
<dbReference type="SUPFAM" id="SSF47384">
    <property type="entry name" value="Homodimeric domain of signal transducing histidine kinase"/>
    <property type="match status" value="1"/>
</dbReference>
<dbReference type="CDD" id="cd00082">
    <property type="entry name" value="HisKA"/>
    <property type="match status" value="1"/>
</dbReference>
<dbReference type="OrthoDB" id="9813151at2"/>
<evidence type="ECO:0000256" key="4">
    <source>
        <dbReference type="ARBA" id="ARBA00022475"/>
    </source>
</evidence>
<feature type="domain" description="PAS" evidence="14">
    <location>
        <begin position="249"/>
        <end position="286"/>
    </location>
</feature>
<accession>R3WJK6</accession>
<name>R3WJK6_9ENTE</name>
<keyword evidence="6" id="KW-0808">Transferase</keyword>
<dbReference type="GO" id="GO:0000155">
    <property type="term" value="F:phosphorelay sensor kinase activity"/>
    <property type="evidence" value="ECO:0007669"/>
    <property type="project" value="InterPro"/>
</dbReference>
<dbReference type="FunFam" id="1.10.287.130:FF:000008">
    <property type="entry name" value="Two-component sensor histidine kinase"/>
    <property type="match status" value="1"/>
</dbReference>
<dbReference type="PROSITE" id="PS50112">
    <property type="entry name" value="PAS"/>
    <property type="match status" value="1"/>
</dbReference>
<feature type="transmembrane region" description="Helical" evidence="12">
    <location>
        <begin position="12"/>
        <end position="32"/>
    </location>
</feature>
<keyword evidence="4" id="KW-1003">Cell membrane</keyword>
<dbReference type="STRING" id="154621.RV11_GL003447"/>
<dbReference type="PANTHER" id="PTHR45453">
    <property type="entry name" value="PHOSPHATE REGULON SENSOR PROTEIN PHOR"/>
    <property type="match status" value="1"/>
</dbReference>
<evidence type="ECO:0000256" key="9">
    <source>
        <dbReference type="ARBA" id="ARBA00022840"/>
    </source>
</evidence>
<dbReference type="InterPro" id="IPR000014">
    <property type="entry name" value="PAS"/>
</dbReference>
<evidence type="ECO:0000256" key="11">
    <source>
        <dbReference type="ARBA" id="ARBA00023136"/>
    </source>
</evidence>
<evidence type="ECO:0000256" key="2">
    <source>
        <dbReference type="ARBA" id="ARBA00004236"/>
    </source>
</evidence>
<dbReference type="InterPro" id="IPR036097">
    <property type="entry name" value="HisK_dim/P_sf"/>
</dbReference>
<dbReference type="GO" id="GO:0016036">
    <property type="term" value="P:cellular response to phosphate starvation"/>
    <property type="evidence" value="ECO:0007669"/>
    <property type="project" value="TreeGrafter"/>
</dbReference>
<dbReference type="SMART" id="SM00091">
    <property type="entry name" value="PAS"/>
    <property type="match status" value="1"/>
</dbReference>
<dbReference type="SMART" id="SM00388">
    <property type="entry name" value="HisKA"/>
    <property type="match status" value="1"/>
</dbReference>
<evidence type="ECO:0000259" key="13">
    <source>
        <dbReference type="PROSITE" id="PS50109"/>
    </source>
</evidence>
<evidence type="ECO:0000256" key="8">
    <source>
        <dbReference type="ARBA" id="ARBA00022777"/>
    </source>
</evidence>
<dbReference type="PROSITE" id="PS50109">
    <property type="entry name" value="HIS_KIN"/>
    <property type="match status" value="1"/>
</dbReference>
<dbReference type="Gene3D" id="3.30.450.20">
    <property type="entry name" value="PAS domain"/>
    <property type="match status" value="2"/>
</dbReference>
<organism evidence="15 16">
    <name type="scientific">Enterococcus phoeniculicola ATCC BAA-412</name>
    <dbReference type="NCBI Taxonomy" id="1158610"/>
    <lineage>
        <taxon>Bacteria</taxon>
        <taxon>Bacillati</taxon>
        <taxon>Bacillota</taxon>
        <taxon>Bacilli</taxon>
        <taxon>Lactobacillales</taxon>
        <taxon>Enterococcaceae</taxon>
        <taxon>Enterococcus</taxon>
    </lineage>
</organism>
<comment type="catalytic activity">
    <reaction evidence="1">
        <text>ATP + protein L-histidine = ADP + protein N-phospho-L-histidine.</text>
        <dbReference type="EC" id="2.7.13.3"/>
    </reaction>
</comment>
<keyword evidence="11 12" id="KW-0472">Membrane</keyword>
<dbReference type="Pfam" id="PF00512">
    <property type="entry name" value="HisKA"/>
    <property type="match status" value="1"/>
</dbReference>
<dbReference type="GO" id="GO:0005524">
    <property type="term" value="F:ATP binding"/>
    <property type="evidence" value="ECO:0007669"/>
    <property type="project" value="UniProtKB-KW"/>
</dbReference>
<evidence type="ECO:0000256" key="10">
    <source>
        <dbReference type="ARBA" id="ARBA00023012"/>
    </source>
</evidence>
<sequence>MSFLKKHSEGLIAVILLLIIFVGSWQLINHFFHNEVVAQQETYLQKKGELLIRQLPTEDLATSPLPAKGVQLLENYVEHSTERVTLLNQEGEILFDTSDEQLHGQRNNRPEVQSVLSGGIIGSSLRNSTTLEDELLYVALPIKSENELIGVLRIAEPTSGFLKQAEGFRRSILIVFVLFFLLIASLVLYLIRQKNRPIETVLPVLKKMVRQPEQAGVIMQASDEWEELYRTINTLSEQMSETYLAYTATEEQFYTLLNELMIGVFILDEEGRMVLVNPKMQEHLGMLSFEAGEMYTEVVTDPQLIRLIHQVTIEQPMIHEELAIKEPYEQVLSFSLRYLDNTHQRQILGIAYDLTRVRQLEKMQKDFVGNVSHELKTPVTSLIGFTETLLDGAMEDPATLTEFLHIMQKDAQRLQKLIQEIIQLSKDGERGFYETQTITLRPLLDQLIQSYQSMIREKEVTFEIQGDPLLEVETTLELFYPIVKNLVENAIQYSPEKRTILISYQKSDELVLSVQDYGIGIDEEDQERIFERFYRVDKARSRHSGGTGLGLSIVRDYTQILGGFVEVHSHLGLGSTFTIHLPIIEENMNL</sequence>
<dbReference type="RefSeq" id="WP_010769052.1">
    <property type="nucleotide sequence ID" value="NZ_ASWE01000001.1"/>
</dbReference>
<dbReference type="Gene3D" id="1.10.287.130">
    <property type="match status" value="1"/>
</dbReference>
<dbReference type="EC" id="2.7.13.3" evidence="3"/>
<keyword evidence="5" id="KW-0597">Phosphoprotein</keyword>
<dbReference type="SUPFAM" id="SSF55874">
    <property type="entry name" value="ATPase domain of HSP90 chaperone/DNA topoisomerase II/histidine kinase"/>
    <property type="match status" value="1"/>
</dbReference>
<dbReference type="InterPro" id="IPR005467">
    <property type="entry name" value="His_kinase_dom"/>
</dbReference>
<comment type="subcellular location">
    <subcellularLocation>
        <location evidence="2">Cell membrane</location>
    </subcellularLocation>
</comment>
<dbReference type="PANTHER" id="PTHR45453:SF1">
    <property type="entry name" value="PHOSPHATE REGULON SENSOR PROTEIN PHOR"/>
    <property type="match status" value="1"/>
</dbReference>
<dbReference type="InterPro" id="IPR050351">
    <property type="entry name" value="BphY/WalK/GraS-like"/>
</dbReference>
<dbReference type="InterPro" id="IPR003661">
    <property type="entry name" value="HisK_dim/P_dom"/>
</dbReference>
<dbReference type="eggNOG" id="COG5002">
    <property type="taxonomic scope" value="Bacteria"/>
</dbReference>
<evidence type="ECO:0000313" key="15">
    <source>
        <dbReference type="EMBL" id="EOL42060.1"/>
    </source>
</evidence>
<dbReference type="Pfam" id="PF02518">
    <property type="entry name" value="HATPase_c"/>
    <property type="match status" value="1"/>
</dbReference>
<keyword evidence="8 15" id="KW-0418">Kinase</keyword>
<proteinExistence type="predicted"/>
<dbReference type="Pfam" id="PF13188">
    <property type="entry name" value="PAS_8"/>
    <property type="match status" value="1"/>
</dbReference>
<feature type="domain" description="Histidine kinase" evidence="13">
    <location>
        <begin position="370"/>
        <end position="585"/>
    </location>
</feature>
<dbReference type="EMBL" id="AJAT01000017">
    <property type="protein sequence ID" value="EOL42060.1"/>
    <property type="molecule type" value="Genomic_DNA"/>
</dbReference>
<keyword evidence="7" id="KW-0547">Nucleotide-binding</keyword>
<evidence type="ECO:0000256" key="6">
    <source>
        <dbReference type="ARBA" id="ARBA00022679"/>
    </source>
</evidence>
<evidence type="ECO:0000256" key="1">
    <source>
        <dbReference type="ARBA" id="ARBA00000085"/>
    </source>
</evidence>
<dbReference type="InterPro" id="IPR003594">
    <property type="entry name" value="HATPase_dom"/>
</dbReference>
<dbReference type="GO" id="GO:0004721">
    <property type="term" value="F:phosphoprotein phosphatase activity"/>
    <property type="evidence" value="ECO:0007669"/>
    <property type="project" value="TreeGrafter"/>
</dbReference>
<comment type="caution">
    <text evidence="15">The sequence shown here is derived from an EMBL/GenBank/DDBJ whole genome shotgun (WGS) entry which is preliminary data.</text>
</comment>
<evidence type="ECO:0000256" key="5">
    <source>
        <dbReference type="ARBA" id="ARBA00022553"/>
    </source>
</evidence>
<dbReference type="SMART" id="SM00387">
    <property type="entry name" value="HATPase_c"/>
    <property type="match status" value="1"/>
</dbReference>
<dbReference type="PATRIC" id="fig|1158610.3.peg.2384"/>
<dbReference type="CDD" id="cd00075">
    <property type="entry name" value="HATPase"/>
    <property type="match status" value="1"/>
</dbReference>
<dbReference type="InterPro" id="IPR004358">
    <property type="entry name" value="Sig_transdc_His_kin-like_C"/>
</dbReference>
<evidence type="ECO:0000313" key="16">
    <source>
        <dbReference type="Proteomes" id="UP000013785"/>
    </source>
</evidence>
<dbReference type="InterPro" id="IPR036890">
    <property type="entry name" value="HATPase_C_sf"/>
</dbReference>
<keyword evidence="9" id="KW-0067">ATP-binding</keyword>
<gene>
    <name evidence="15" type="ORF">UC3_02408</name>
</gene>
<evidence type="ECO:0000259" key="14">
    <source>
        <dbReference type="PROSITE" id="PS50112"/>
    </source>
</evidence>
<keyword evidence="12" id="KW-0812">Transmembrane</keyword>
<dbReference type="InterPro" id="IPR035965">
    <property type="entry name" value="PAS-like_dom_sf"/>
</dbReference>
<dbReference type="HOGENOM" id="CLU_000445_89_2_9"/>
<evidence type="ECO:0000256" key="3">
    <source>
        <dbReference type="ARBA" id="ARBA00012438"/>
    </source>
</evidence>
<evidence type="ECO:0000256" key="7">
    <source>
        <dbReference type="ARBA" id="ARBA00022741"/>
    </source>
</evidence>
<evidence type="ECO:0000256" key="12">
    <source>
        <dbReference type="SAM" id="Phobius"/>
    </source>
</evidence>
<protein>
    <recommendedName>
        <fullName evidence="3">histidine kinase</fullName>
        <ecNumber evidence="3">2.7.13.3</ecNumber>
    </recommendedName>
</protein>
<dbReference type="GO" id="GO:0005886">
    <property type="term" value="C:plasma membrane"/>
    <property type="evidence" value="ECO:0007669"/>
    <property type="project" value="UniProtKB-SubCell"/>
</dbReference>
<dbReference type="FunFam" id="3.30.565.10:FF:000006">
    <property type="entry name" value="Sensor histidine kinase WalK"/>
    <property type="match status" value="1"/>
</dbReference>
<dbReference type="Gene3D" id="3.30.565.10">
    <property type="entry name" value="Histidine kinase-like ATPase, C-terminal domain"/>
    <property type="match status" value="1"/>
</dbReference>
<keyword evidence="10" id="KW-0902">Two-component regulatory system</keyword>